<gene>
    <name evidence="4" type="ORF">CERZMDRAFT_82125</name>
</gene>
<proteinExistence type="inferred from homology"/>
<dbReference type="GO" id="GO:0005576">
    <property type="term" value="C:extracellular region"/>
    <property type="evidence" value="ECO:0007669"/>
    <property type="project" value="InterPro"/>
</dbReference>
<keyword evidence="2" id="KW-1015">Disulfide bond</keyword>
<dbReference type="Pfam" id="PF06766">
    <property type="entry name" value="Hydrophobin_2"/>
    <property type="match status" value="1"/>
</dbReference>
<evidence type="ECO:0000256" key="1">
    <source>
        <dbReference type="ARBA" id="ARBA00009576"/>
    </source>
</evidence>
<evidence type="ECO:0000256" key="2">
    <source>
        <dbReference type="ARBA" id="ARBA00023157"/>
    </source>
</evidence>
<evidence type="ECO:0000313" key="5">
    <source>
        <dbReference type="Proteomes" id="UP000799539"/>
    </source>
</evidence>
<organism evidence="4 5">
    <name type="scientific">Cercospora zeae-maydis SCOH1-5</name>
    <dbReference type="NCBI Taxonomy" id="717836"/>
    <lineage>
        <taxon>Eukaryota</taxon>
        <taxon>Fungi</taxon>
        <taxon>Dikarya</taxon>
        <taxon>Ascomycota</taxon>
        <taxon>Pezizomycotina</taxon>
        <taxon>Dothideomycetes</taxon>
        <taxon>Dothideomycetidae</taxon>
        <taxon>Mycosphaerellales</taxon>
        <taxon>Mycosphaerellaceae</taxon>
        <taxon>Cercospora</taxon>
    </lineage>
</organism>
<protein>
    <recommendedName>
        <fullName evidence="6">Hydrophobin</fullName>
    </recommendedName>
</protein>
<dbReference type="CDD" id="cd23508">
    <property type="entry name" value="hydrophobin_II"/>
    <property type="match status" value="1"/>
</dbReference>
<dbReference type="PANTHER" id="PTHR42341">
    <property type="entry name" value="HYDROPHOBIN"/>
    <property type="match status" value="1"/>
</dbReference>
<dbReference type="OrthoDB" id="4500971at2759"/>
<keyword evidence="3" id="KW-0732">Signal</keyword>
<accession>A0A6A6FRQ8</accession>
<dbReference type="SUPFAM" id="SSF101751">
    <property type="entry name" value="Hydrophobin II, HfbII"/>
    <property type="match status" value="1"/>
</dbReference>
<dbReference type="AlphaFoldDB" id="A0A6A6FRQ8"/>
<reference evidence="4" key="1">
    <citation type="journal article" date="2020" name="Stud. Mycol.">
        <title>101 Dothideomycetes genomes: a test case for predicting lifestyles and emergence of pathogens.</title>
        <authorList>
            <person name="Haridas S."/>
            <person name="Albert R."/>
            <person name="Binder M."/>
            <person name="Bloem J."/>
            <person name="Labutti K."/>
            <person name="Salamov A."/>
            <person name="Andreopoulos B."/>
            <person name="Baker S."/>
            <person name="Barry K."/>
            <person name="Bills G."/>
            <person name="Bluhm B."/>
            <person name="Cannon C."/>
            <person name="Castanera R."/>
            <person name="Culley D."/>
            <person name="Daum C."/>
            <person name="Ezra D."/>
            <person name="Gonzalez J."/>
            <person name="Henrissat B."/>
            <person name="Kuo A."/>
            <person name="Liang C."/>
            <person name="Lipzen A."/>
            <person name="Lutzoni F."/>
            <person name="Magnuson J."/>
            <person name="Mondo S."/>
            <person name="Nolan M."/>
            <person name="Ohm R."/>
            <person name="Pangilinan J."/>
            <person name="Park H.-J."/>
            <person name="Ramirez L."/>
            <person name="Alfaro M."/>
            <person name="Sun H."/>
            <person name="Tritt A."/>
            <person name="Yoshinaga Y."/>
            <person name="Zwiers L.-H."/>
            <person name="Turgeon B."/>
            <person name="Goodwin S."/>
            <person name="Spatafora J."/>
            <person name="Crous P."/>
            <person name="Grigoriev I."/>
        </authorList>
    </citation>
    <scope>NUCLEOTIDE SEQUENCE</scope>
    <source>
        <strain evidence="4">SCOH1-5</strain>
    </source>
</reference>
<dbReference type="InterPro" id="IPR036686">
    <property type="entry name" value="Class_II_Hydrophobin_sf"/>
</dbReference>
<evidence type="ECO:0008006" key="6">
    <source>
        <dbReference type="Google" id="ProtNLM"/>
    </source>
</evidence>
<sequence>MQFHNLAFVALAAALPQGGEYGSTNGDQPLTPPVAGSVDVCTSGYTPQCCATNVLGVAGLECSQVPHTITSRDNFKGQCAEQGLSDNCCLIPILGQGLVCQSPQGN</sequence>
<feature type="chain" id="PRO_5025478411" description="Hydrophobin" evidence="3">
    <location>
        <begin position="22"/>
        <end position="106"/>
    </location>
</feature>
<dbReference type="InterPro" id="IPR010636">
    <property type="entry name" value="Class_II_hydrophobin"/>
</dbReference>
<evidence type="ECO:0000313" key="4">
    <source>
        <dbReference type="EMBL" id="KAF2216079.1"/>
    </source>
</evidence>
<comment type="similarity">
    <text evidence="1">Belongs to the cerato-ulmin hydrophobin family.</text>
</comment>
<dbReference type="PANTHER" id="PTHR42341:SF1">
    <property type="entry name" value="HYDROPHOBIN"/>
    <property type="match status" value="1"/>
</dbReference>
<keyword evidence="5" id="KW-1185">Reference proteome</keyword>
<name>A0A6A6FRQ8_9PEZI</name>
<evidence type="ECO:0000256" key="3">
    <source>
        <dbReference type="SAM" id="SignalP"/>
    </source>
</evidence>
<dbReference type="Proteomes" id="UP000799539">
    <property type="component" value="Unassembled WGS sequence"/>
</dbReference>
<feature type="signal peptide" evidence="3">
    <location>
        <begin position="1"/>
        <end position="21"/>
    </location>
</feature>
<dbReference type="EMBL" id="ML992665">
    <property type="protein sequence ID" value="KAF2216079.1"/>
    <property type="molecule type" value="Genomic_DNA"/>
</dbReference>
<dbReference type="Gene3D" id="3.20.120.10">
    <property type="entry name" value="Hydrophobin"/>
    <property type="match status" value="1"/>
</dbReference>